<feature type="domain" description="FIST C-domain" evidence="2">
    <location>
        <begin position="234"/>
        <end position="413"/>
    </location>
</feature>
<gene>
    <name evidence="3" type="ORF">GCM10007935_37940</name>
</gene>
<dbReference type="InterPro" id="IPR013702">
    <property type="entry name" value="FIST_domain_N"/>
</dbReference>
<dbReference type="EMBL" id="BSPB01000054">
    <property type="protein sequence ID" value="GLS16354.1"/>
    <property type="molecule type" value="Genomic_DNA"/>
</dbReference>
<evidence type="ECO:0000259" key="2">
    <source>
        <dbReference type="SMART" id="SM01204"/>
    </source>
</evidence>
<evidence type="ECO:0000313" key="3">
    <source>
        <dbReference type="EMBL" id="GLS16354.1"/>
    </source>
</evidence>
<dbReference type="SMART" id="SM00897">
    <property type="entry name" value="FIST"/>
    <property type="match status" value="1"/>
</dbReference>
<comment type="caution">
    <text evidence="3">The sequence shown here is derived from an EMBL/GenBank/DDBJ whole genome shotgun (WGS) entry which is preliminary data.</text>
</comment>
<dbReference type="Proteomes" id="UP001156903">
    <property type="component" value="Unassembled WGS sequence"/>
</dbReference>
<name>A0ABQ6C947_9BURK</name>
<keyword evidence="4" id="KW-1185">Reference proteome</keyword>
<evidence type="ECO:0000259" key="1">
    <source>
        <dbReference type="SMART" id="SM00897"/>
    </source>
</evidence>
<feature type="domain" description="FIST" evidence="1">
    <location>
        <begin position="38"/>
        <end position="233"/>
    </location>
</feature>
<organism evidence="3 4">
    <name type="scientific">Hydrogenophaga electricum</name>
    <dbReference type="NCBI Taxonomy" id="1230953"/>
    <lineage>
        <taxon>Bacteria</taxon>
        <taxon>Pseudomonadati</taxon>
        <taxon>Pseudomonadota</taxon>
        <taxon>Betaproteobacteria</taxon>
        <taxon>Burkholderiales</taxon>
        <taxon>Comamonadaceae</taxon>
        <taxon>Hydrogenophaga</taxon>
    </lineage>
</organism>
<dbReference type="RefSeq" id="WP_284309101.1">
    <property type="nucleotide sequence ID" value="NZ_BSPB01000054.1"/>
</dbReference>
<dbReference type="Pfam" id="PF10442">
    <property type="entry name" value="FIST_C"/>
    <property type="match status" value="1"/>
</dbReference>
<dbReference type="SMART" id="SM01204">
    <property type="entry name" value="FIST_C"/>
    <property type="match status" value="1"/>
</dbReference>
<dbReference type="InterPro" id="IPR019494">
    <property type="entry name" value="FIST_C"/>
</dbReference>
<dbReference type="Pfam" id="PF08495">
    <property type="entry name" value="FIST"/>
    <property type="match status" value="1"/>
</dbReference>
<evidence type="ECO:0000313" key="4">
    <source>
        <dbReference type="Proteomes" id="UP001156903"/>
    </source>
</evidence>
<evidence type="ECO:0008006" key="5">
    <source>
        <dbReference type="Google" id="ProtNLM"/>
    </source>
</evidence>
<sequence length="433" mass="45720">MKRFPYAHATHPQWRMAAALVLAQLRAQMALPEQAAAPSLGLLYITDHYASEAQAILDHISAELREVTDWAGTVGIGIATNNAEYFDEPALAVMLCDLSPDQYRVFSGVAPLPASGTGDGGFVAHTALLHADPQLHDLGELVAELAERTQTGYVFGGLTASRSANVQFALGSAGNLRGQGEASGVLSGGISGVAFGPEVELISRVTQGAQPVDREREVTAVEDNVVLALDGEPALDVLLRELEIDLDQPEAAMARLRRTLVGITPPSRSGLDLDLNHPSHARGQFGPEVLVRHIIGLDPGRRGIAIAERPSLGARLAFCERHAQAARADLVRICSEIREELAPEMSGIGDVFTAPDDATPAAPRQIAGAIYVSCSGRGGPHFGAPSAELQIVRRALGDVPLVGFFANGEIAHQQLYGYTGVLTVFVHDGVPAA</sequence>
<accession>A0ABQ6C947</accession>
<reference evidence="4" key="1">
    <citation type="journal article" date="2019" name="Int. J. Syst. Evol. Microbiol.">
        <title>The Global Catalogue of Microorganisms (GCM) 10K type strain sequencing project: providing services to taxonomists for standard genome sequencing and annotation.</title>
        <authorList>
            <consortium name="The Broad Institute Genomics Platform"/>
            <consortium name="The Broad Institute Genome Sequencing Center for Infectious Disease"/>
            <person name="Wu L."/>
            <person name="Ma J."/>
        </authorList>
    </citation>
    <scope>NUCLEOTIDE SEQUENCE [LARGE SCALE GENOMIC DNA]</scope>
    <source>
        <strain evidence="4">NBRC 109341</strain>
    </source>
</reference>
<protein>
    <recommendedName>
        <fullName evidence="5">Small ligand-binding sensory domain FIST</fullName>
    </recommendedName>
</protein>
<proteinExistence type="predicted"/>